<dbReference type="EMBL" id="JAGEUA010000008">
    <property type="protein sequence ID" value="KAL0967928.1"/>
    <property type="molecule type" value="Genomic_DNA"/>
</dbReference>
<proteinExistence type="predicted"/>
<dbReference type="AlphaFoldDB" id="A0ABD0WDF8"/>
<evidence type="ECO:0000313" key="2">
    <source>
        <dbReference type="Proteomes" id="UP001557470"/>
    </source>
</evidence>
<sequence length="90" mass="9614">MKGSSPSTNDLPCLQNTSNISQAEEESQHVLSTPKHFQLGDVNLIALGGQIKKGCRPVKIVDNRLPPISAKEDICPSLDATPSLAHTPVQ</sequence>
<protein>
    <recommendedName>
        <fullName evidence="3">Prolactin receptor</fullName>
    </recommendedName>
</protein>
<evidence type="ECO:0000313" key="1">
    <source>
        <dbReference type="EMBL" id="KAL0967928.1"/>
    </source>
</evidence>
<reference evidence="1 2" key="1">
    <citation type="submission" date="2024-06" db="EMBL/GenBank/DDBJ databases">
        <authorList>
            <person name="Pan Q."/>
            <person name="Wen M."/>
            <person name="Jouanno E."/>
            <person name="Zahm M."/>
            <person name="Klopp C."/>
            <person name="Cabau C."/>
            <person name="Louis A."/>
            <person name="Berthelot C."/>
            <person name="Parey E."/>
            <person name="Roest Crollius H."/>
            <person name="Montfort J."/>
            <person name="Robinson-Rechavi M."/>
            <person name="Bouchez O."/>
            <person name="Lampietro C."/>
            <person name="Lopez Roques C."/>
            <person name="Donnadieu C."/>
            <person name="Postlethwait J."/>
            <person name="Bobe J."/>
            <person name="Verreycken H."/>
            <person name="Guiguen Y."/>
        </authorList>
    </citation>
    <scope>NUCLEOTIDE SEQUENCE [LARGE SCALE GENOMIC DNA]</scope>
    <source>
        <strain evidence="1">Up_M1</strain>
        <tissue evidence="1">Testis</tissue>
    </source>
</reference>
<keyword evidence="2" id="KW-1185">Reference proteome</keyword>
<dbReference type="Proteomes" id="UP001557470">
    <property type="component" value="Unassembled WGS sequence"/>
</dbReference>
<organism evidence="1 2">
    <name type="scientific">Umbra pygmaea</name>
    <name type="common">Eastern mudminnow</name>
    <dbReference type="NCBI Taxonomy" id="75934"/>
    <lineage>
        <taxon>Eukaryota</taxon>
        <taxon>Metazoa</taxon>
        <taxon>Chordata</taxon>
        <taxon>Craniata</taxon>
        <taxon>Vertebrata</taxon>
        <taxon>Euteleostomi</taxon>
        <taxon>Actinopterygii</taxon>
        <taxon>Neopterygii</taxon>
        <taxon>Teleostei</taxon>
        <taxon>Protacanthopterygii</taxon>
        <taxon>Esociformes</taxon>
        <taxon>Umbridae</taxon>
        <taxon>Umbra</taxon>
    </lineage>
</organism>
<comment type="caution">
    <text evidence="1">The sequence shown here is derived from an EMBL/GenBank/DDBJ whole genome shotgun (WGS) entry which is preliminary data.</text>
</comment>
<accession>A0ABD0WDF8</accession>
<name>A0ABD0WDF8_UMBPY</name>
<gene>
    <name evidence="1" type="ORF">UPYG_G00259940</name>
</gene>
<evidence type="ECO:0008006" key="3">
    <source>
        <dbReference type="Google" id="ProtNLM"/>
    </source>
</evidence>